<organism evidence="1">
    <name type="scientific">Oscillatoriales cyanobacterium SpSt-418</name>
    <dbReference type="NCBI Taxonomy" id="2282169"/>
    <lineage>
        <taxon>Bacteria</taxon>
        <taxon>Bacillati</taxon>
        <taxon>Cyanobacteriota</taxon>
        <taxon>Cyanophyceae</taxon>
        <taxon>Oscillatoriophycideae</taxon>
        <taxon>Oscillatoriales</taxon>
    </lineage>
</organism>
<dbReference type="EMBL" id="DSRU01000324">
    <property type="protein sequence ID" value="HFN00494.1"/>
    <property type="molecule type" value="Genomic_DNA"/>
</dbReference>
<comment type="caution">
    <text evidence="1">The sequence shown here is derived from an EMBL/GenBank/DDBJ whole genome shotgun (WGS) entry which is preliminary data.</text>
</comment>
<gene>
    <name evidence="1" type="ORF">ENR64_22645</name>
</gene>
<proteinExistence type="predicted"/>
<protein>
    <submittedName>
        <fullName evidence="1">Uncharacterized protein</fullName>
    </submittedName>
</protein>
<evidence type="ECO:0000313" key="1">
    <source>
        <dbReference type="EMBL" id="HFN00494.1"/>
    </source>
</evidence>
<sequence length="231" mass="25456">MIRRYMRKFTKVILGLSAVLCVVLISFKQVQLLPHFTPAEFQTSQAIAATPVQASDLLTLSDIPLGFQAFPEKWMSYVNQGVNTIHNYFKASDISIDRYFGYVNLAAFELILGFAAPLKPQEIATLDARLNRPTAGEQFIAGLKQSTDFLQPLKVKSQGQLSDLGAIGDTATGRQYVMSFKGLPYALFVDIVAFRRNQTAALVMAGSFGVPSRIAKVQTLAQTLDSKLQNK</sequence>
<dbReference type="AlphaFoldDB" id="A0A7C3PHI8"/>
<name>A0A7C3PHI8_9CYAN</name>
<reference evidence="1" key="1">
    <citation type="journal article" date="2020" name="mSystems">
        <title>Genome- and Community-Level Interaction Insights into Carbon Utilization and Element Cycling Functions of Hydrothermarchaeota in Hydrothermal Sediment.</title>
        <authorList>
            <person name="Zhou Z."/>
            <person name="Liu Y."/>
            <person name="Xu W."/>
            <person name="Pan J."/>
            <person name="Luo Z.H."/>
            <person name="Li M."/>
        </authorList>
    </citation>
    <scope>NUCLEOTIDE SEQUENCE [LARGE SCALE GENOMIC DNA]</scope>
    <source>
        <strain evidence="1">SpSt-418</strain>
    </source>
</reference>
<accession>A0A7C3PHI8</accession>